<sequence>MRYANVSTFLNKLEDEQVKQTAIEIAMIGINEDISEKVIDDYIWLIRVQSERTFIDDLKEQQKLAERQHDFETAAKLAIKILELEKKLKLTN</sequence>
<dbReference type="Proteomes" id="UP001275315">
    <property type="component" value="Unassembled WGS sequence"/>
</dbReference>
<evidence type="ECO:0000313" key="2">
    <source>
        <dbReference type="Proteomes" id="UP001275315"/>
    </source>
</evidence>
<comment type="caution">
    <text evidence="1">The sequence shown here is derived from an EMBL/GenBank/DDBJ whole genome shotgun (WGS) entry which is preliminary data.</text>
</comment>
<name>A0ABU5CQ31_9BACI</name>
<gene>
    <name evidence="1" type="ORF">RWD45_07715</name>
</gene>
<dbReference type="Gene3D" id="1.10.860.10">
    <property type="entry name" value="DNAb Helicase, Chain A"/>
    <property type="match status" value="1"/>
</dbReference>
<accession>A0ABU5CQ31</accession>
<keyword evidence="2" id="KW-1185">Reference proteome</keyword>
<organism evidence="1 2">
    <name type="scientific">Paracerasibacillus soli</name>
    <dbReference type="NCBI Taxonomy" id="480284"/>
    <lineage>
        <taxon>Bacteria</taxon>
        <taxon>Bacillati</taxon>
        <taxon>Bacillota</taxon>
        <taxon>Bacilli</taxon>
        <taxon>Bacillales</taxon>
        <taxon>Bacillaceae</taxon>
        <taxon>Paracerasibacillus</taxon>
    </lineage>
</organism>
<dbReference type="InterPro" id="IPR016136">
    <property type="entry name" value="DNA_helicase_N/primase_C"/>
</dbReference>
<proteinExistence type="predicted"/>
<dbReference type="Gene3D" id="6.10.140.360">
    <property type="match status" value="1"/>
</dbReference>
<reference evidence="1 2" key="1">
    <citation type="submission" date="2023-10" db="EMBL/GenBank/DDBJ databases">
        <title>Virgibacillus soli CC-YMP-6 genome.</title>
        <authorList>
            <person name="Miliotis G."/>
            <person name="Sengupta P."/>
            <person name="Hameed A."/>
            <person name="Chuvochina M."/>
            <person name="Mcdonagh F."/>
            <person name="Simpson A.C."/>
            <person name="Singh N.K."/>
            <person name="Rekha P.D."/>
            <person name="Raman K."/>
            <person name="Hugenholtz P."/>
            <person name="Venkateswaran K."/>
        </authorList>
    </citation>
    <scope>NUCLEOTIDE SEQUENCE [LARGE SCALE GENOMIC DNA]</scope>
    <source>
        <strain evidence="1 2">CC-YMP-6</strain>
    </source>
</reference>
<dbReference type="RefSeq" id="WP_320379196.1">
    <property type="nucleotide sequence ID" value="NZ_JAWDIQ010000001.1"/>
</dbReference>
<dbReference type="EMBL" id="JAWDIQ010000001">
    <property type="protein sequence ID" value="MDY0408463.1"/>
    <property type="molecule type" value="Genomic_DNA"/>
</dbReference>
<evidence type="ECO:0008006" key="3">
    <source>
        <dbReference type="Google" id="ProtNLM"/>
    </source>
</evidence>
<evidence type="ECO:0000313" key="1">
    <source>
        <dbReference type="EMBL" id="MDY0408463.1"/>
    </source>
</evidence>
<protein>
    <recommendedName>
        <fullName evidence="3">IDEAL domain-containing protein</fullName>
    </recommendedName>
</protein>